<name>A0AA48MAL4_9BACL</name>
<feature type="domain" description="Peptidase M20 dimerisation" evidence="3">
    <location>
        <begin position="103"/>
        <end position="195"/>
    </location>
</feature>
<dbReference type="PANTHER" id="PTHR43808">
    <property type="entry name" value="ACETYLORNITHINE DEACETYLASE"/>
    <property type="match status" value="1"/>
</dbReference>
<dbReference type="Pfam" id="PF07687">
    <property type="entry name" value="M20_dimer"/>
    <property type="match status" value="1"/>
</dbReference>
<evidence type="ECO:0000313" key="4">
    <source>
        <dbReference type="EMBL" id="CAJ1002079.1"/>
    </source>
</evidence>
<evidence type="ECO:0000259" key="3">
    <source>
        <dbReference type="Pfam" id="PF07687"/>
    </source>
</evidence>
<dbReference type="SUPFAM" id="SSF53187">
    <property type="entry name" value="Zn-dependent exopeptidases"/>
    <property type="match status" value="1"/>
</dbReference>
<dbReference type="Gene3D" id="3.40.630.10">
    <property type="entry name" value="Zn peptidases"/>
    <property type="match status" value="1"/>
</dbReference>
<keyword evidence="4" id="KW-0645">Protease</keyword>
<dbReference type="PANTHER" id="PTHR43808:SF9">
    <property type="entry name" value="BLL0789 PROTEIN"/>
    <property type="match status" value="1"/>
</dbReference>
<dbReference type="InterPro" id="IPR002933">
    <property type="entry name" value="Peptidase_M20"/>
</dbReference>
<dbReference type="EMBL" id="OY569118">
    <property type="protein sequence ID" value="CAJ1002079.1"/>
    <property type="molecule type" value="Genomic_DNA"/>
</dbReference>
<dbReference type="AlphaFoldDB" id="A0AA48MAL4"/>
<keyword evidence="4" id="KW-0121">Carboxypeptidase</keyword>
<dbReference type="InterPro" id="IPR011650">
    <property type="entry name" value="Peptidase_M20_dimer"/>
</dbReference>
<dbReference type="InterPro" id="IPR036264">
    <property type="entry name" value="Bact_exopeptidase_dim_dom"/>
</dbReference>
<dbReference type="GO" id="GO:0004180">
    <property type="term" value="F:carboxypeptidase activity"/>
    <property type="evidence" value="ECO:0007669"/>
    <property type="project" value="UniProtKB-KW"/>
</dbReference>
<dbReference type="SUPFAM" id="SSF55031">
    <property type="entry name" value="Bacterial exopeptidase dimerisation domain"/>
    <property type="match status" value="1"/>
</dbReference>
<dbReference type="GO" id="GO:0046872">
    <property type="term" value="F:metal ion binding"/>
    <property type="evidence" value="ECO:0007669"/>
    <property type="project" value="UniProtKB-KW"/>
</dbReference>
<dbReference type="Gene3D" id="3.30.70.360">
    <property type="match status" value="1"/>
</dbReference>
<reference evidence="4" key="1">
    <citation type="submission" date="2023-07" db="EMBL/GenBank/DDBJ databases">
        <authorList>
            <person name="Ivanov I."/>
            <person name="Teneva D."/>
            <person name="Stoikov I."/>
        </authorList>
    </citation>
    <scope>NUCLEOTIDE SEQUENCE</scope>
    <source>
        <strain evidence="4">4475</strain>
    </source>
</reference>
<dbReference type="KEGG" id="bayd:BSPP4475_07130"/>
<protein>
    <submittedName>
        <fullName evidence="4">Carboxypeptidase</fullName>
    </submittedName>
</protein>
<organism evidence="4 5">
    <name type="scientific">Brevibacillus aydinogluensis</name>
    <dbReference type="NCBI Taxonomy" id="927786"/>
    <lineage>
        <taxon>Bacteria</taxon>
        <taxon>Bacillati</taxon>
        <taxon>Bacillota</taxon>
        <taxon>Bacilli</taxon>
        <taxon>Bacillales</taxon>
        <taxon>Paenibacillaceae</taxon>
        <taxon>Brevibacillus</taxon>
    </lineage>
</organism>
<evidence type="ECO:0000313" key="5">
    <source>
        <dbReference type="Proteomes" id="UP001189619"/>
    </source>
</evidence>
<keyword evidence="5" id="KW-1185">Reference proteome</keyword>
<gene>
    <name evidence="4" type="ORF">BSPP4475_07130</name>
</gene>
<dbReference type="InterPro" id="IPR050072">
    <property type="entry name" value="Peptidase_M20A"/>
</dbReference>
<evidence type="ECO:0000256" key="2">
    <source>
        <dbReference type="ARBA" id="ARBA00022801"/>
    </source>
</evidence>
<proteinExistence type="predicted"/>
<dbReference type="Proteomes" id="UP001189619">
    <property type="component" value="Chromosome"/>
</dbReference>
<sequence>MLGHYDTVKEIGTLSREPWRIEDGKAWGPGTYDMKAGIVFGYFALRAIIEEHLPLESKLVFFWNTDEEVGSPSSEALIKEEAKRSKCVLVLEPAAGDGSLKTSRKGGGNFVLRAKGRAAHAGNDHASGVNAIAELAHHVLTVQSWTDYTAGTTLSVGTIKGGIASNVVPDCAEAVVDVRVSTSMEAERISRLMRSLSPVLPGAELDVEGSISKLPMERTSETERLFLHARSLAALEGLDLTETGVGGTSDGNVAAAVGTPVLDGLGPVGDGAHAPHEHIVIDAIPQRIALLLRLFTTL</sequence>
<accession>A0AA48MAL4</accession>
<keyword evidence="2" id="KW-0378">Hydrolase</keyword>
<dbReference type="CDD" id="cd03885">
    <property type="entry name" value="M20_CPDG2"/>
    <property type="match status" value="1"/>
</dbReference>
<dbReference type="Pfam" id="PF01546">
    <property type="entry name" value="Peptidase_M20"/>
    <property type="match status" value="1"/>
</dbReference>
<keyword evidence="1" id="KW-0479">Metal-binding</keyword>
<evidence type="ECO:0000256" key="1">
    <source>
        <dbReference type="ARBA" id="ARBA00022723"/>
    </source>
</evidence>